<dbReference type="SUPFAM" id="SSF50346">
    <property type="entry name" value="PRC-barrel domain"/>
    <property type="match status" value="1"/>
</dbReference>
<proteinExistence type="predicted"/>
<protein>
    <recommendedName>
        <fullName evidence="3">PRC-barrel domain-containing protein</fullName>
    </recommendedName>
</protein>
<sequence>MPADGPPMRAGGILGRPVHDHDGRLIGRVADIETRRDDAGRERVTALVVTAGRWGRLLGYERHEAGGPWLLEKLARAVLRRHLTRVPWPDVRL</sequence>
<evidence type="ECO:0000313" key="1">
    <source>
        <dbReference type="EMBL" id="SCL55591.1"/>
    </source>
</evidence>
<dbReference type="RefSeq" id="WP_091310730.1">
    <property type="nucleotide sequence ID" value="NZ_FMIB01000002.1"/>
</dbReference>
<dbReference type="InterPro" id="IPR011033">
    <property type="entry name" value="PRC_barrel-like_sf"/>
</dbReference>
<dbReference type="OrthoDB" id="3430164at2"/>
<dbReference type="GeneID" id="43278688"/>
<gene>
    <name evidence="1" type="ORF">GA0070603_2033</name>
</gene>
<dbReference type="STRING" id="47854.GA0070603_2033"/>
<keyword evidence="2" id="KW-1185">Reference proteome</keyword>
<accession>A0A1C6UNI4</accession>
<dbReference type="EMBL" id="FMIB01000002">
    <property type="protein sequence ID" value="SCL55591.1"/>
    <property type="molecule type" value="Genomic_DNA"/>
</dbReference>
<evidence type="ECO:0008006" key="3">
    <source>
        <dbReference type="Google" id="ProtNLM"/>
    </source>
</evidence>
<dbReference type="Gene3D" id="2.30.30.240">
    <property type="entry name" value="PRC-barrel domain"/>
    <property type="match status" value="1"/>
</dbReference>
<reference evidence="2" key="1">
    <citation type="submission" date="2016-06" db="EMBL/GenBank/DDBJ databases">
        <authorList>
            <person name="Varghese N."/>
            <person name="Submissions Spin"/>
        </authorList>
    </citation>
    <scope>NUCLEOTIDE SEQUENCE [LARGE SCALE GENOMIC DNA]</scope>
    <source>
        <strain evidence="2">DSM 44151</strain>
    </source>
</reference>
<dbReference type="Proteomes" id="UP000198605">
    <property type="component" value="Unassembled WGS sequence"/>
</dbReference>
<name>A0A1C6UNI4_9ACTN</name>
<evidence type="ECO:0000313" key="2">
    <source>
        <dbReference type="Proteomes" id="UP000198605"/>
    </source>
</evidence>
<dbReference type="AlphaFoldDB" id="A0A1C6UNI4"/>
<organism evidence="1 2">
    <name type="scientific">Micromonospora chersina</name>
    <dbReference type="NCBI Taxonomy" id="47854"/>
    <lineage>
        <taxon>Bacteria</taxon>
        <taxon>Bacillati</taxon>
        <taxon>Actinomycetota</taxon>
        <taxon>Actinomycetes</taxon>
        <taxon>Micromonosporales</taxon>
        <taxon>Micromonosporaceae</taxon>
        <taxon>Micromonospora</taxon>
    </lineage>
</organism>